<dbReference type="InterPro" id="IPR011712">
    <property type="entry name" value="Sig_transdc_His_kin_sub3_dim/P"/>
</dbReference>
<dbReference type="EMBL" id="BOMB01000001">
    <property type="protein sequence ID" value="GID09375.1"/>
    <property type="molecule type" value="Genomic_DNA"/>
</dbReference>
<dbReference type="Gene3D" id="3.30.565.10">
    <property type="entry name" value="Histidine kinase-like ATPase, C-terminal domain"/>
    <property type="match status" value="1"/>
</dbReference>
<evidence type="ECO:0000256" key="1">
    <source>
        <dbReference type="ARBA" id="ARBA00022679"/>
    </source>
</evidence>
<feature type="transmembrane region" description="Helical" evidence="4">
    <location>
        <begin position="119"/>
        <end position="138"/>
    </location>
</feature>
<feature type="transmembrane region" description="Helical" evidence="4">
    <location>
        <begin position="76"/>
        <end position="99"/>
    </location>
</feature>
<dbReference type="InterPro" id="IPR050482">
    <property type="entry name" value="Sensor_HK_TwoCompSys"/>
</dbReference>
<evidence type="ECO:0000313" key="7">
    <source>
        <dbReference type="Proteomes" id="UP000612808"/>
    </source>
</evidence>
<accession>A0A8J3IVK4</accession>
<feature type="transmembrane region" description="Helical" evidence="4">
    <location>
        <begin position="45"/>
        <end position="64"/>
    </location>
</feature>
<organism evidence="6 7">
    <name type="scientific">Actinocatenispora rupis</name>
    <dbReference type="NCBI Taxonomy" id="519421"/>
    <lineage>
        <taxon>Bacteria</taxon>
        <taxon>Bacillati</taxon>
        <taxon>Actinomycetota</taxon>
        <taxon>Actinomycetes</taxon>
        <taxon>Micromonosporales</taxon>
        <taxon>Micromonosporaceae</taxon>
        <taxon>Actinocatenispora</taxon>
    </lineage>
</organism>
<dbReference type="GO" id="GO:0016020">
    <property type="term" value="C:membrane"/>
    <property type="evidence" value="ECO:0007669"/>
    <property type="project" value="InterPro"/>
</dbReference>
<evidence type="ECO:0000259" key="5">
    <source>
        <dbReference type="Pfam" id="PF07730"/>
    </source>
</evidence>
<reference evidence="6" key="1">
    <citation type="submission" date="2021-01" db="EMBL/GenBank/DDBJ databases">
        <title>Whole genome shotgun sequence of Actinocatenispora rupis NBRC 107355.</title>
        <authorList>
            <person name="Komaki H."/>
            <person name="Tamura T."/>
        </authorList>
    </citation>
    <scope>NUCLEOTIDE SEQUENCE</scope>
    <source>
        <strain evidence="6">NBRC 107355</strain>
    </source>
</reference>
<protein>
    <submittedName>
        <fullName evidence="6">Two-component sensor histidine kinase</fullName>
    </submittedName>
</protein>
<keyword evidence="4" id="KW-0472">Membrane</keyword>
<keyword evidence="4" id="KW-1133">Transmembrane helix</keyword>
<dbReference type="AlphaFoldDB" id="A0A8J3IVK4"/>
<gene>
    <name evidence="6" type="ORF">Aru02nite_02640</name>
</gene>
<dbReference type="GO" id="GO:0000155">
    <property type="term" value="F:phosphorelay sensor kinase activity"/>
    <property type="evidence" value="ECO:0007669"/>
    <property type="project" value="InterPro"/>
</dbReference>
<keyword evidence="4" id="KW-0812">Transmembrane</keyword>
<dbReference type="InterPro" id="IPR036890">
    <property type="entry name" value="HATPase_C_sf"/>
</dbReference>
<feature type="transmembrane region" description="Helical" evidence="4">
    <location>
        <begin position="18"/>
        <end position="39"/>
    </location>
</feature>
<dbReference type="Proteomes" id="UP000612808">
    <property type="component" value="Unassembled WGS sequence"/>
</dbReference>
<sequence>MTAMTIDHFDWTPRRRRLATVLACCWLGYLVPVIVAMVTDPPSTANLALGVLGLAVFVLLYVRLVSVGMVRPFQLAAPYALVGLVAVSLLLTVPIGAPWRYAFPYYLIATLPGHLPQRWWVPAELAVLAVATAVAVYEGDRGAGLAGYVASVGAVGLFVSMFYWMLIAMVRLRRARAELARLAVADERLRISRDLHDVLGQRLAAVALKSDLARRLVPADPERAAAEMADAGRIAREALDEVRATVSGFRDSSLPGELSTARSLLAAAGVDCVLSAPDAGELPARTADVAGWVVREGVTNVVRHARAATARIVVRTGATVVVEVSDDGRGTGPDTGYGNGLTGLRERVTAAGGTLVTERADGWYRLRAELPAGTG</sequence>
<evidence type="ECO:0000256" key="2">
    <source>
        <dbReference type="ARBA" id="ARBA00022777"/>
    </source>
</evidence>
<dbReference type="GO" id="GO:0046983">
    <property type="term" value="F:protein dimerization activity"/>
    <property type="evidence" value="ECO:0007669"/>
    <property type="project" value="InterPro"/>
</dbReference>
<keyword evidence="2 6" id="KW-0418">Kinase</keyword>
<keyword evidence="7" id="KW-1185">Reference proteome</keyword>
<keyword evidence="1" id="KW-0808">Transferase</keyword>
<feature type="transmembrane region" description="Helical" evidence="4">
    <location>
        <begin position="145"/>
        <end position="166"/>
    </location>
</feature>
<dbReference type="CDD" id="cd16917">
    <property type="entry name" value="HATPase_UhpB-NarQ-NarX-like"/>
    <property type="match status" value="1"/>
</dbReference>
<keyword evidence="3" id="KW-0902">Two-component regulatory system</keyword>
<evidence type="ECO:0000313" key="6">
    <source>
        <dbReference type="EMBL" id="GID09375.1"/>
    </source>
</evidence>
<comment type="caution">
    <text evidence="6">The sequence shown here is derived from an EMBL/GenBank/DDBJ whole genome shotgun (WGS) entry which is preliminary data.</text>
</comment>
<evidence type="ECO:0000256" key="4">
    <source>
        <dbReference type="SAM" id="Phobius"/>
    </source>
</evidence>
<dbReference type="PANTHER" id="PTHR24421">
    <property type="entry name" value="NITRATE/NITRITE SENSOR PROTEIN NARX-RELATED"/>
    <property type="match status" value="1"/>
</dbReference>
<evidence type="ECO:0000256" key="3">
    <source>
        <dbReference type="ARBA" id="ARBA00023012"/>
    </source>
</evidence>
<dbReference type="Pfam" id="PF07730">
    <property type="entry name" value="HisKA_3"/>
    <property type="match status" value="1"/>
</dbReference>
<dbReference type="SUPFAM" id="SSF55874">
    <property type="entry name" value="ATPase domain of HSP90 chaperone/DNA topoisomerase II/histidine kinase"/>
    <property type="match status" value="1"/>
</dbReference>
<dbReference type="Gene3D" id="1.20.5.1930">
    <property type="match status" value="1"/>
</dbReference>
<feature type="domain" description="Signal transduction histidine kinase subgroup 3 dimerisation and phosphoacceptor" evidence="5">
    <location>
        <begin position="187"/>
        <end position="253"/>
    </location>
</feature>
<name>A0A8J3IVK4_9ACTN</name>
<proteinExistence type="predicted"/>
<dbReference type="PANTHER" id="PTHR24421:SF63">
    <property type="entry name" value="SENSOR HISTIDINE KINASE DESK"/>
    <property type="match status" value="1"/>
</dbReference>